<dbReference type="CDD" id="cd10787">
    <property type="entry name" value="LamB_YcsF_like"/>
    <property type="match status" value="1"/>
</dbReference>
<comment type="function">
    <text evidence="1">Catalyzes the cleavage of 5-oxoproline to form L-glutamate coupled to the hydrolysis of ATP to ADP and inorganic phosphate.</text>
</comment>
<dbReference type="InterPro" id="IPR011330">
    <property type="entry name" value="Glyco_hydro/deAcase_b/a-brl"/>
</dbReference>
<dbReference type="PANTHER" id="PTHR30292">
    <property type="entry name" value="UNCHARACTERIZED PROTEIN YBGL-RELATED"/>
    <property type="match status" value="1"/>
</dbReference>
<dbReference type="EC" id="3.5.2.9" evidence="1"/>
<evidence type="ECO:0000256" key="1">
    <source>
        <dbReference type="HAMAP-Rule" id="MF_00691"/>
    </source>
</evidence>
<accession>A0A4Y8IIK5</accession>
<dbReference type="GO" id="GO:0005524">
    <property type="term" value="F:ATP binding"/>
    <property type="evidence" value="ECO:0007669"/>
    <property type="project" value="UniProtKB-UniRule"/>
</dbReference>
<organism evidence="2 3">
    <name type="scientific">Filobacillus milosensis</name>
    <dbReference type="NCBI Taxonomy" id="94137"/>
    <lineage>
        <taxon>Bacteria</taxon>
        <taxon>Bacillati</taxon>
        <taxon>Bacillota</taxon>
        <taxon>Bacilli</taxon>
        <taxon>Bacillales</taxon>
        <taxon>Bacillaceae</taxon>
        <taxon>Filobacillus</taxon>
    </lineage>
</organism>
<evidence type="ECO:0000313" key="2">
    <source>
        <dbReference type="EMBL" id="TFB15075.1"/>
    </source>
</evidence>
<dbReference type="InterPro" id="IPR005501">
    <property type="entry name" value="LamB/YcsF/PxpA-like"/>
</dbReference>
<comment type="similarity">
    <text evidence="1">Belongs to the LamB/PxpA family.</text>
</comment>
<dbReference type="OrthoDB" id="9773478at2"/>
<dbReference type="GO" id="GO:0017168">
    <property type="term" value="F:5-oxoprolinase (ATP-hydrolyzing) activity"/>
    <property type="evidence" value="ECO:0007669"/>
    <property type="project" value="UniProtKB-UniRule"/>
</dbReference>
<dbReference type="Pfam" id="PF03746">
    <property type="entry name" value="LamB_YcsF"/>
    <property type="match status" value="1"/>
</dbReference>
<comment type="catalytic activity">
    <reaction evidence="1">
        <text>5-oxo-L-proline + ATP + 2 H2O = L-glutamate + ADP + phosphate + H(+)</text>
        <dbReference type="Rhea" id="RHEA:10348"/>
        <dbReference type="ChEBI" id="CHEBI:15377"/>
        <dbReference type="ChEBI" id="CHEBI:15378"/>
        <dbReference type="ChEBI" id="CHEBI:29985"/>
        <dbReference type="ChEBI" id="CHEBI:30616"/>
        <dbReference type="ChEBI" id="CHEBI:43474"/>
        <dbReference type="ChEBI" id="CHEBI:58402"/>
        <dbReference type="ChEBI" id="CHEBI:456216"/>
        <dbReference type="EC" id="3.5.2.9"/>
    </reaction>
</comment>
<reference evidence="2 3" key="1">
    <citation type="submission" date="2019-03" db="EMBL/GenBank/DDBJ databases">
        <authorList>
            <person name="He R.-H."/>
        </authorList>
    </citation>
    <scope>NUCLEOTIDE SEQUENCE [LARGE SCALE GENOMIC DNA]</scope>
    <source>
        <strain evidence="3">SH 714</strain>
    </source>
</reference>
<keyword evidence="3" id="KW-1185">Reference proteome</keyword>
<dbReference type="EMBL" id="SOPW01000014">
    <property type="protein sequence ID" value="TFB15075.1"/>
    <property type="molecule type" value="Genomic_DNA"/>
</dbReference>
<name>A0A4Y8IIK5_9BACI</name>
<sequence>MKIDLNADLGESFGAYQIGSDEELLKVVSSANIACGFHAGDFQTIPHTIQTAKEMGVAIGAHPGFPDIQGFGRRRMDFSHKEIYNLVMYQLGAFKAFAQSNKTDIQHVKPHGALYNLANKDQEVAEAIAKAVYDFDPTLILFGLCNSFLVEAGQEIGLNTVQEAFADRTYTDEGLLMPRTEPNAMKHETDDIIKQVLMIVNDNIVISNTGKTVEMEADTICLHGDTPSALEHAKEIKAALDQQGIQISSFNKGR</sequence>
<dbReference type="NCBIfam" id="NF003816">
    <property type="entry name" value="PRK05406.1-5"/>
    <property type="match status" value="1"/>
</dbReference>
<keyword evidence="1" id="KW-0067">ATP-binding</keyword>
<dbReference type="Proteomes" id="UP000297975">
    <property type="component" value="Unassembled WGS sequence"/>
</dbReference>
<dbReference type="AlphaFoldDB" id="A0A4Y8IIK5"/>
<keyword evidence="1" id="KW-0378">Hydrolase</keyword>
<comment type="caution">
    <text evidence="2">The sequence shown here is derived from an EMBL/GenBank/DDBJ whole genome shotgun (WGS) entry which is preliminary data.</text>
</comment>
<protein>
    <recommendedName>
        <fullName evidence="1">5-oxoprolinase subunit A</fullName>
        <shortName evidence="1">5-OPase subunit A</shortName>
        <ecNumber evidence="1">3.5.2.9</ecNumber>
    </recommendedName>
    <alternativeName>
        <fullName evidence="1">5-oxoprolinase (ATP-hydrolyzing) subunit A</fullName>
    </alternativeName>
</protein>
<dbReference type="GO" id="GO:0005975">
    <property type="term" value="P:carbohydrate metabolic process"/>
    <property type="evidence" value="ECO:0007669"/>
    <property type="project" value="InterPro"/>
</dbReference>
<comment type="subunit">
    <text evidence="1">Forms a complex composed of PxpA, PxpB and PxpC.</text>
</comment>
<dbReference type="SUPFAM" id="SSF88713">
    <property type="entry name" value="Glycoside hydrolase/deacetylase"/>
    <property type="match status" value="1"/>
</dbReference>
<keyword evidence="1" id="KW-0547">Nucleotide-binding</keyword>
<evidence type="ECO:0000313" key="3">
    <source>
        <dbReference type="Proteomes" id="UP000297975"/>
    </source>
</evidence>
<proteinExistence type="inferred from homology"/>
<dbReference type="NCBIfam" id="NF003814">
    <property type="entry name" value="PRK05406.1-3"/>
    <property type="match status" value="1"/>
</dbReference>
<dbReference type="PANTHER" id="PTHR30292:SF0">
    <property type="entry name" value="5-OXOPROLINASE SUBUNIT A"/>
    <property type="match status" value="1"/>
</dbReference>
<dbReference type="HAMAP" id="MF_00691">
    <property type="entry name" value="PxpA"/>
    <property type="match status" value="1"/>
</dbReference>
<gene>
    <name evidence="1" type="primary">pxpA</name>
    <name evidence="2" type="ORF">E3U55_12545</name>
</gene>
<dbReference type="RefSeq" id="WP_134340818.1">
    <property type="nucleotide sequence ID" value="NZ_SOPW01000014.1"/>
</dbReference>
<dbReference type="Gene3D" id="3.20.20.370">
    <property type="entry name" value="Glycoside hydrolase/deacetylase"/>
    <property type="match status" value="1"/>
</dbReference>